<accession>A0A9W6V1C8</accession>
<proteinExistence type="predicted"/>
<organism evidence="2 3">
    <name type="scientific">Kitasatospora phosalacinea</name>
    <dbReference type="NCBI Taxonomy" id="2065"/>
    <lineage>
        <taxon>Bacteria</taxon>
        <taxon>Bacillati</taxon>
        <taxon>Actinomycetota</taxon>
        <taxon>Actinomycetes</taxon>
        <taxon>Kitasatosporales</taxon>
        <taxon>Streptomycetaceae</taxon>
        <taxon>Kitasatospora</taxon>
    </lineage>
</organism>
<dbReference type="AlphaFoldDB" id="A0A9W6V1C8"/>
<gene>
    <name evidence="2" type="ORF">Kpho02_10790</name>
</gene>
<dbReference type="EMBL" id="BSSA01000002">
    <property type="protein sequence ID" value="GLW68780.1"/>
    <property type="molecule type" value="Genomic_DNA"/>
</dbReference>
<name>A0A9W6V1C8_9ACTN</name>
<reference evidence="2" key="1">
    <citation type="submission" date="2023-02" db="EMBL/GenBank/DDBJ databases">
        <title>Kitasatospora phosalacinea NBRC 14627.</title>
        <authorList>
            <person name="Ichikawa N."/>
            <person name="Sato H."/>
            <person name="Tonouchi N."/>
        </authorList>
    </citation>
    <scope>NUCLEOTIDE SEQUENCE</scope>
    <source>
        <strain evidence="2">NBRC 14627</strain>
    </source>
</reference>
<evidence type="ECO:0000313" key="3">
    <source>
        <dbReference type="Proteomes" id="UP001165041"/>
    </source>
</evidence>
<evidence type="ECO:0000313" key="2">
    <source>
        <dbReference type="EMBL" id="GLW68780.1"/>
    </source>
</evidence>
<feature type="compositionally biased region" description="Basic and acidic residues" evidence="1">
    <location>
        <begin position="74"/>
        <end position="95"/>
    </location>
</feature>
<protein>
    <submittedName>
        <fullName evidence="2">Uncharacterized protein</fullName>
    </submittedName>
</protein>
<feature type="region of interest" description="Disordered" evidence="1">
    <location>
        <begin position="1"/>
        <end position="42"/>
    </location>
</feature>
<sequence length="156" mass="16694">MGQLPSLPGADERERQVRAVGFRANGDVDVPEELDLPEPVPTAGRVTVQGTFAGAVFAGVQHRQGEFGPPDGPGAERRTPHRDPPPPRQRPDRPGATEVLPLSGAAKAHTLPKAGARRGRFLLPSTERPPPGQGESPRSLTWGFLLERVTIIELAL</sequence>
<dbReference type="Proteomes" id="UP001165041">
    <property type="component" value="Unassembled WGS sequence"/>
</dbReference>
<feature type="region of interest" description="Disordered" evidence="1">
    <location>
        <begin position="57"/>
        <end position="139"/>
    </location>
</feature>
<comment type="caution">
    <text evidence="2">The sequence shown here is derived from an EMBL/GenBank/DDBJ whole genome shotgun (WGS) entry which is preliminary data.</text>
</comment>
<evidence type="ECO:0000256" key="1">
    <source>
        <dbReference type="SAM" id="MobiDB-lite"/>
    </source>
</evidence>